<protein>
    <recommendedName>
        <fullName evidence="1">J domain-containing protein</fullName>
    </recommendedName>
</protein>
<sequence>MTTYYDILDITHTATYKQVEIAYKNLIQKYNKNRSSNDEKYLKNINRAYYVLGGYHNRRKYDEYLEGLNKKSDLIGPNIDGIIKPFLRDVRLDNKMSDSFIKADNIFNEMQKQCLDKKKNTSNSFYIQSQNSKGQRLPNGQYQLNTAHYINDNGTESRKQGEYFYDEQGKLVHK</sequence>
<name>A0A5E8CK02_9ZZZZ</name>
<dbReference type="InterPro" id="IPR036869">
    <property type="entry name" value="J_dom_sf"/>
</dbReference>
<reference evidence="2" key="1">
    <citation type="submission" date="2019-09" db="EMBL/GenBank/DDBJ databases">
        <authorList>
            <person name="Needham M D."/>
        </authorList>
    </citation>
    <scope>NUCLEOTIDE SEQUENCE</scope>
</reference>
<organism evidence="2">
    <name type="scientific">seawater metagenome</name>
    <dbReference type="NCBI Taxonomy" id="1561972"/>
    <lineage>
        <taxon>unclassified sequences</taxon>
        <taxon>metagenomes</taxon>
        <taxon>ecological metagenomes</taxon>
    </lineage>
</organism>
<feature type="domain" description="J" evidence="1">
    <location>
        <begin position="3"/>
        <end position="65"/>
    </location>
</feature>
<dbReference type="InterPro" id="IPR001623">
    <property type="entry name" value="DnaJ_domain"/>
</dbReference>
<dbReference type="EMBL" id="CABVLZ010000003">
    <property type="protein sequence ID" value="VVU94969.1"/>
    <property type="molecule type" value="Genomic_DNA"/>
</dbReference>
<proteinExistence type="predicted"/>
<evidence type="ECO:0000259" key="1">
    <source>
        <dbReference type="PROSITE" id="PS50076"/>
    </source>
</evidence>
<dbReference type="AlphaFoldDB" id="A0A5E8CK02"/>
<dbReference type="PROSITE" id="PS50076">
    <property type="entry name" value="DNAJ_2"/>
    <property type="match status" value="1"/>
</dbReference>
<dbReference type="Gene3D" id="1.10.287.110">
    <property type="entry name" value="DnaJ domain"/>
    <property type="match status" value="1"/>
</dbReference>
<dbReference type="SUPFAM" id="SSF46565">
    <property type="entry name" value="Chaperone J-domain"/>
    <property type="match status" value="1"/>
</dbReference>
<gene>
    <name evidence="2" type="ORF">CPAV1605_694</name>
</gene>
<dbReference type="Pfam" id="PF00226">
    <property type="entry name" value="DnaJ"/>
    <property type="match status" value="1"/>
</dbReference>
<dbReference type="CDD" id="cd06257">
    <property type="entry name" value="DnaJ"/>
    <property type="match status" value="1"/>
</dbReference>
<evidence type="ECO:0000313" key="2">
    <source>
        <dbReference type="EMBL" id="VVU94969.1"/>
    </source>
</evidence>
<accession>A0A5E8CK02</accession>